<evidence type="ECO:0000256" key="1">
    <source>
        <dbReference type="SAM" id="MobiDB-lite"/>
    </source>
</evidence>
<reference evidence="2" key="1">
    <citation type="submission" date="2022-10" db="EMBL/GenBank/DDBJ databases">
        <title>Tapping the CABI collections for fungal endophytes: first genome assemblies for Collariella, Neodidymelliopsis, Ascochyta clinopodiicola, Didymella pomorum, Didymosphaeria variabile, Neocosmospora piperis and Neocucurbitaria cava.</title>
        <authorList>
            <person name="Hill R."/>
        </authorList>
    </citation>
    <scope>NUCLEOTIDE SEQUENCE</scope>
    <source>
        <strain evidence="2">IMI 355091</strain>
    </source>
</reference>
<keyword evidence="3" id="KW-1185">Reference proteome</keyword>
<dbReference type="EMBL" id="JAPEVA010000057">
    <property type="protein sequence ID" value="KAJ4402836.1"/>
    <property type="molecule type" value="Genomic_DNA"/>
</dbReference>
<gene>
    <name evidence="2" type="ORF">N0V91_006908</name>
</gene>
<feature type="region of interest" description="Disordered" evidence="1">
    <location>
        <begin position="46"/>
        <end position="69"/>
    </location>
</feature>
<sequence length="189" mass="20885">MPQGLSIADAGKTIWDKALPSTLDFLPDCFTHHSLLSRHAKASATISPARGPAPHPPSPPPAHQPSNTHTTSATVVPVIERGALTTASSYFIQEFFLEIKEIVDDAQSIKRLLSKYERKPYTLAQNIVEHYYKKGATTYIAEIDAFYLELNSHLSADSSTLNKEVAGLLQPIIGPSNAHRDHRLNRIHR</sequence>
<protein>
    <submittedName>
        <fullName evidence="2">Uncharacterized protein</fullName>
    </submittedName>
</protein>
<accession>A0A9W9D634</accession>
<comment type="caution">
    <text evidence="2">The sequence shown here is derived from an EMBL/GenBank/DDBJ whole genome shotgun (WGS) entry which is preliminary data.</text>
</comment>
<evidence type="ECO:0000313" key="2">
    <source>
        <dbReference type="EMBL" id="KAJ4402836.1"/>
    </source>
</evidence>
<organism evidence="2 3">
    <name type="scientific">Didymella pomorum</name>
    <dbReference type="NCBI Taxonomy" id="749634"/>
    <lineage>
        <taxon>Eukaryota</taxon>
        <taxon>Fungi</taxon>
        <taxon>Dikarya</taxon>
        <taxon>Ascomycota</taxon>
        <taxon>Pezizomycotina</taxon>
        <taxon>Dothideomycetes</taxon>
        <taxon>Pleosporomycetidae</taxon>
        <taxon>Pleosporales</taxon>
        <taxon>Pleosporineae</taxon>
        <taxon>Didymellaceae</taxon>
        <taxon>Didymella</taxon>
    </lineage>
</organism>
<proteinExistence type="predicted"/>
<evidence type="ECO:0000313" key="3">
    <source>
        <dbReference type="Proteomes" id="UP001140510"/>
    </source>
</evidence>
<dbReference type="Proteomes" id="UP001140510">
    <property type="component" value="Unassembled WGS sequence"/>
</dbReference>
<feature type="compositionally biased region" description="Pro residues" evidence="1">
    <location>
        <begin position="51"/>
        <end position="63"/>
    </location>
</feature>
<dbReference type="AlphaFoldDB" id="A0A9W9D634"/>
<name>A0A9W9D634_9PLEO</name>